<dbReference type="EMBL" id="JBEDUW010000006">
    <property type="protein sequence ID" value="KAK9921826.1"/>
    <property type="molecule type" value="Genomic_DNA"/>
</dbReference>
<name>A0AAW1WAY2_RUBAR</name>
<dbReference type="Proteomes" id="UP001457282">
    <property type="component" value="Unassembled WGS sequence"/>
</dbReference>
<organism evidence="1 2">
    <name type="scientific">Rubus argutus</name>
    <name type="common">Southern blackberry</name>
    <dbReference type="NCBI Taxonomy" id="59490"/>
    <lineage>
        <taxon>Eukaryota</taxon>
        <taxon>Viridiplantae</taxon>
        <taxon>Streptophyta</taxon>
        <taxon>Embryophyta</taxon>
        <taxon>Tracheophyta</taxon>
        <taxon>Spermatophyta</taxon>
        <taxon>Magnoliopsida</taxon>
        <taxon>eudicotyledons</taxon>
        <taxon>Gunneridae</taxon>
        <taxon>Pentapetalae</taxon>
        <taxon>rosids</taxon>
        <taxon>fabids</taxon>
        <taxon>Rosales</taxon>
        <taxon>Rosaceae</taxon>
        <taxon>Rosoideae</taxon>
        <taxon>Rosoideae incertae sedis</taxon>
        <taxon>Rubus</taxon>
    </lineage>
</organism>
<comment type="caution">
    <text evidence="1">The sequence shown here is derived from an EMBL/GenBank/DDBJ whole genome shotgun (WGS) entry which is preliminary data.</text>
</comment>
<evidence type="ECO:0000313" key="2">
    <source>
        <dbReference type="Proteomes" id="UP001457282"/>
    </source>
</evidence>
<evidence type="ECO:0000313" key="1">
    <source>
        <dbReference type="EMBL" id="KAK9921826.1"/>
    </source>
</evidence>
<gene>
    <name evidence="1" type="ORF">M0R45_030322</name>
</gene>
<sequence>MSTSSWLLVLGDPGFLEERGGDGWEGMQNTAITHVPLISDALGLEGEEDSLVEVLVIGESAAKRRGHPPMAAATRPKTRRELIVMASLGS</sequence>
<accession>A0AAW1WAY2</accession>
<keyword evidence="2" id="KW-1185">Reference proteome</keyword>
<proteinExistence type="predicted"/>
<dbReference type="AlphaFoldDB" id="A0AAW1WAY2"/>
<protein>
    <submittedName>
        <fullName evidence="1">Uncharacterized protein</fullName>
    </submittedName>
</protein>
<reference evidence="1 2" key="1">
    <citation type="journal article" date="2023" name="G3 (Bethesda)">
        <title>A chromosome-length genome assembly and annotation of blackberry (Rubus argutus, cv. 'Hillquist').</title>
        <authorList>
            <person name="Bruna T."/>
            <person name="Aryal R."/>
            <person name="Dudchenko O."/>
            <person name="Sargent D.J."/>
            <person name="Mead D."/>
            <person name="Buti M."/>
            <person name="Cavallini A."/>
            <person name="Hytonen T."/>
            <person name="Andres J."/>
            <person name="Pham M."/>
            <person name="Weisz D."/>
            <person name="Mascagni F."/>
            <person name="Usai G."/>
            <person name="Natali L."/>
            <person name="Bassil N."/>
            <person name="Fernandez G.E."/>
            <person name="Lomsadze A."/>
            <person name="Armour M."/>
            <person name="Olukolu B."/>
            <person name="Poorten T."/>
            <person name="Britton C."/>
            <person name="Davik J."/>
            <person name="Ashrafi H."/>
            <person name="Aiden E.L."/>
            <person name="Borodovsky M."/>
            <person name="Worthington M."/>
        </authorList>
    </citation>
    <scope>NUCLEOTIDE SEQUENCE [LARGE SCALE GENOMIC DNA]</scope>
    <source>
        <strain evidence="1">PI 553951</strain>
    </source>
</reference>